<accession>A0A448XGR9</accession>
<evidence type="ECO:0000313" key="1">
    <source>
        <dbReference type="EMBL" id="VEL36069.1"/>
    </source>
</evidence>
<name>A0A448XGR9_9PLAT</name>
<dbReference type="Proteomes" id="UP000784294">
    <property type="component" value="Unassembled WGS sequence"/>
</dbReference>
<sequence>MSITRQTKVYHEGFYAQFNSYRSKAVDHSSVSDGAHLLSPCTGPFKLNERYAGLNRNPLPVYRLQAQEM</sequence>
<reference evidence="1" key="1">
    <citation type="submission" date="2018-11" db="EMBL/GenBank/DDBJ databases">
        <authorList>
            <consortium name="Pathogen Informatics"/>
        </authorList>
    </citation>
    <scope>NUCLEOTIDE SEQUENCE</scope>
</reference>
<comment type="caution">
    <text evidence="1">The sequence shown here is derived from an EMBL/GenBank/DDBJ whole genome shotgun (WGS) entry which is preliminary data.</text>
</comment>
<protein>
    <submittedName>
        <fullName evidence="1">Uncharacterized protein</fullName>
    </submittedName>
</protein>
<evidence type="ECO:0000313" key="2">
    <source>
        <dbReference type="Proteomes" id="UP000784294"/>
    </source>
</evidence>
<dbReference type="AlphaFoldDB" id="A0A448XGR9"/>
<organism evidence="1 2">
    <name type="scientific">Protopolystoma xenopodis</name>
    <dbReference type="NCBI Taxonomy" id="117903"/>
    <lineage>
        <taxon>Eukaryota</taxon>
        <taxon>Metazoa</taxon>
        <taxon>Spiralia</taxon>
        <taxon>Lophotrochozoa</taxon>
        <taxon>Platyhelminthes</taxon>
        <taxon>Monogenea</taxon>
        <taxon>Polyopisthocotylea</taxon>
        <taxon>Polystomatidea</taxon>
        <taxon>Polystomatidae</taxon>
        <taxon>Protopolystoma</taxon>
    </lineage>
</organism>
<gene>
    <name evidence="1" type="ORF">PXEA_LOCUS29509</name>
</gene>
<dbReference type="EMBL" id="CAAALY010251332">
    <property type="protein sequence ID" value="VEL36069.1"/>
    <property type="molecule type" value="Genomic_DNA"/>
</dbReference>
<proteinExistence type="predicted"/>
<keyword evidence="2" id="KW-1185">Reference proteome</keyword>